<evidence type="ECO:0000256" key="2">
    <source>
        <dbReference type="ARBA" id="ARBA00022737"/>
    </source>
</evidence>
<dbReference type="GO" id="GO:0008270">
    <property type="term" value="F:zinc ion binding"/>
    <property type="evidence" value="ECO:0007669"/>
    <property type="project" value="UniProtKB-KW"/>
</dbReference>
<keyword evidence="1" id="KW-0479">Metal-binding</keyword>
<dbReference type="AlphaFoldDB" id="A0AAV2BCX0"/>
<dbReference type="Proteomes" id="UP001497382">
    <property type="component" value="Unassembled WGS sequence"/>
</dbReference>
<dbReference type="PROSITE" id="PS50157">
    <property type="entry name" value="ZINC_FINGER_C2H2_2"/>
    <property type="match status" value="4"/>
</dbReference>
<keyword evidence="8" id="KW-1185">Reference proteome</keyword>
<evidence type="ECO:0000256" key="5">
    <source>
        <dbReference type="PROSITE-ProRule" id="PRU00042"/>
    </source>
</evidence>
<dbReference type="SMART" id="SM00355">
    <property type="entry name" value="ZnF_C2H2"/>
    <property type="match status" value="4"/>
</dbReference>
<evidence type="ECO:0000313" key="8">
    <source>
        <dbReference type="Proteomes" id="UP001497382"/>
    </source>
</evidence>
<name>A0AAV2BCX0_9ARAC</name>
<dbReference type="EMBL" id="CAXIEN010000320">
    <property type="protein sequence ID" value="CAL1293088.1"/>
    <property type="molecule type" value="Genomic_DNA"/>
</dbReference>
<feature type="domain" description="C2H2-type" evidence="6">
    <location>
        <begin position="50"/>
        <end position="78"/>
    </location>
</feature>
<dbReference type="FunFam" id="3.30.160.60:FF:000690">
    <property type="entry name" value="Zinc finger protein 354C"/>
    <property type="match status" value="2"/>
</dbReference>
<reference evidence="7 8" key="1">
    <citation type="submission" date="2024-04" db="EMBL/GenBank/DDBJ databases">
        <authorList>
            <person name="Rising A."/>
            <person name="Reimegard J."/>
            <person name="Sonavane S."/>
            <person name="Akerstrom W."/>
            <person name="Nylinder S."/>
            <person name="Hedman E."/>
            <person name="Kallberg Y."/>
        </authorList>
    </citation>
    <scope>NUCLEOTIDE SEQUENCE [LARGE SCALE GENOMIC DNA]</scope>
</reference>
<keyword evidence="2" id="KW-0677">Repeat</keyword>
<feature type="domain" description="C2H2-type" evidence="6">
    <location>
        <begin position="94"/>
        <end position="121"/>
    </location>
</feature>
<feature type="domain" description="C2H2-type" evidence="6">
    <location>
        <begin position="122"/>
        <end position="145"/>
    </location>
</feature>
<comment type="caution">
    <text evidence="7">The sequence shown here is derived from an EMBL/GenBank/DDBJ whole genome shotgun (WGS) entry which is preliminary data.</text>
</comment>
<proteinExistence type="predicted"/>
<dbReference type="PROSITE" id="PS00028">
    <property type="entry name" value="ZINC_FINGER_C2H2_1"/>
    <property type="match status" value="2"/>
</dbReference>
<feature type="domain" description="C2H2-type" evidence="6">
    <location>
        <begin position="22"/>
        <end position="49"/>
    </location>
</feature>
<organism evidence="7 8">
    <name type="scientific">Larinioides sclopetarius</name>
    <dbReference type="NCBI Taxonomy" id="280406"/>
    <lineage>
        <taxon>Eukaryota</taxon>
        <taxon>Metazoa</taxon>
        <taxon>Ecdysozoa</taxon>
        <taxon>Arthropoda</taxon>
        <taxon>Chelicerata</taxon>
        <taxon>Arachnida</taxon>
        <taxon>Araneae</taxon>
        <taxon>Araneomorphae</taxon>
        <taxon>Entelegynae</taxon>
        <taxon>Araneoidea</taxon>
        <taxon>Araneidae</taxon>
        <taxon>Larinioides</taxon>
    </lineage>
</organism>
<dbReference type="GO" id="GO:0003682">
    <property type="term" value="F:chromatin binding"/>
    <property type="evidence" value="ECO:0007669"/>
    <property type="project" value="UniProtKB-ARBA"/>
</dbReference>
<dbReference type="SUPFAM" id="SSF57667">
    <property type="entry name" value="beta-beta-alpha zinc fingers"/>
    <property type="match status" value="2"/>
</dbReference>
<gene>
    <name evidence="7" type="ORF">LARSCL_LOCUS18005</name>
</gene>
<evidence type="ECO:0000313" key="7">
    <source>
        <dbReference type="EMBL" id="CAL1293088.1"/>
    </source>
</evidence>
<keyword evidence="4" id="KW-0862">Zinc</keyword>
<protein>
    <recommendedName>
        <fullName evidence="6">C2H2-type domain-containing protein</fullName>
    </recommendedName>
</protein>
<dbReference type="Pfam" id="PF00096">
    <property type="entry name" value="zf-C2H2"/>
    <property type="match status" value="2"/>
</dbReference>
<evidence type="ECO:0000256" key="4">
    <source>
        <dbReference type="ARBA" id="ARBA00022833"/>
    </source>
</evidence>
<keyword evidence="3 5" id="KW-0863">Zinc-finger</keyword>
<sequence length="151" mass="17593">MILDTGMISKFLPVDVRGINLYQCEFCDYCTARIADFKKHVVIHTGQRPYGCEECGKSYNQSSNLSRHIRLCHQYKHSLSSLSAEMLNSQLMLYMCSDCSYKTVRKNDYLRHKLVHSGERKYKCLVCGKRFGHSWVLKRHLLTVHPDVMVI</sequence>
<accession>A0AAV2BCX0</accession>
<evidence type="ECO:0000256" key="3">
    <source>
        <dbReference type="ARBA" id="ARBA00022771"/>
    </source>
</evidence>
<dbReference type="PANTHER" id="PTHR24379:SF121">
    <property type="entry name" value="C2H2-TYPE DOMAIN-CONTAINING PROTEIN"/>
    <property type="match status" value="1"/>
</dbReference>
<dbReference type="Gene3D" id="3.30.160.60">
    <property type="entry name" value="Classic Zinc Finger"/>
    <property type="match status" value="3"/>
</dbReference>
<evidence type="ECO:0000259" key="6">
    <source>
        <dbReference type="PROSITE" id="PS50157"/>
    </source>
</evidence>
<dbReference type="InterPro" id="IPR013087">
    <property type="entry name" value="Znf_C2H2_type"/>
</dbReference>
<dbReference type="PANTHER" id="PTHR24379">
    <property type="entry name" value="KRAB AND ZINC FINGER DOMAIN-CONTAINING"/>
    <property type="match status" value="1"/>
</dbReference>
<dbReference type="InterPro" id="IPR036236">
    <property type="entry name" value="Znf_C2H2_sf"/>
</dbReference>
<evidence type="ECO:0000256" key="1">
    <source>
        <dbReference type="ARBA" id="ARBA00022723"/>
    </source>
</evidence>